<evidence type="ECO:0000256" key="1">
    <source>
        <dbReference type="SAM" id="SignalP"/>
    </source>
</evidence>
<evidence type="ECO:0000313" key="2">
    <source>
        <dbReference type="EMBL" id="SNY45467.1"/>
    </source>
</evidence>
<keyword evidence="1" id="KW-0732">Signal</keyword>
<dbReference type="Proteomes" id="UP000219612">
    <property type="component" value="Unassembled WGS sequence"/>
</dbReference>
<keyword evidence="3" id="KW-1185">Reference proteome</keyword>
<name>A0A285ICG6_9ACTN</name>
<evidence type="ECO:0008006" key="4">
    <source>
        <dbReference type="Google" id="ProtNLM"/>
    </source>
</evidence>
<gene>
    <name evidence="2" type="ORF">SAMN05421748_107234</name>
</gene>
<proteinExistence type="predicted"/>
<dbReference type="RefSeq" id="WP_097321406.1">
    <property type="nucleotide sequence ID" value="NZ_OBDY01000007.1"/>
</dbReference>
<dbReference type="Gene3D" id="2.80.10.50">
    <property type="match status" value="1"/>
</dbReference>
<organism evidence="2 3">
    <name type="scientific">Paractinoplanes atraurantiacus</name>
    <dbReference type="NCBI Taxonomy" id="1036182"/>
    <lineage>
        <taxon>Bacteria</taxon>
        <taxon>Bacillati</taxon>
        <taxon>Actinomycetota</taxon>
        <taxon>Actinomycetes</taxon>
        <taxon>Micromonosporales</taxon>
        <taxon>Micromonosporaceae</taxon>
        <taxon>Paractinoplanes</taxon>
    </lineage>
</organism>
<dbReference type="SUPFAM" id="SSF50370">
    <property type="entry name" value="Ricin B-like lectins"/>
    <property type="match status" value="1"/>
</dbReference>
<accession>A0A285ICG6</accession>
<dbReference type="InterPro" id="IPR035992">
    <property type="entry name" value="Ricin_B-like_lectins"/>
</dbReference>
<evidence type="ECO:0000313" key="3">
    <source>
        <dbReference type="Proteomes" id="UP000219612"/>
    </source>
</evidence>
<protein>
    <recommendedName>
        <fullName evidence="4">Ricin-type beta-trefoil lectin domain-containing protein</fullName>
    </recommendedName>
</protein>
<dbReference type="EMBL" id="OBDY01000007">
    <property type="protein sequence ID" value="SNY45467.1"/>
    <property type="molecule type" value="Genomic_DNA"/>
</dbReference>
<dbReference type="AlphaFoldDB" id="A0A285ICG6"/>
<dbReference type="OrthoDB" id="3300429at2"/>
<sequence>MKALRSIGALGVVMIVAVASLMLGAAPASAAGDTRYENVGNPGWCLDGNEEKLAYLHRCGSAYQVWRVGDSGRMQLTHKVTGDCLKVMPTLKVGLGTCGETGTTWYAYGRADLGWVKFVNYERTYPGTCLQPTGTSTGGLPKYDLIVNLCDPTRPNADPSDVYGNVPNIVAWRFG</sequence>
<feature type="chain" id="PRO_5013216172" description="Ricin-type beta-trefoil lectin domain-containing protein" evidence="1">
    <location>
        <begin position="31"/>
        <end position="175"/>
    </location>
</feature>
<reference evidence="2 3" key="1">
    <citation type="submission" date="2017-09" db="EMBL/GenBank/DDBJ databases">
        <authorList>
            <person name="Ehlers B."/>
            <person name="Leendertz F.H."/>
        </authorList>
    </citation>
    <scope>NUCLEOTIDE SEQUENCE [LARGE SCALE GENOMIC DNA]</scope>
    <source>
        <strain evidence="2 3">CGMCC 4.6857</strain>
    </source>
</reference>
<feature type="signal peptide" evidence="1">
    <location>
        <begin position="1"/>
        <end position="30"/>
    </location>
</feature>